<gene>
    <name evidence="7" type="ORF">D0864_15513</name>
</gene>
<accession>A0A3M7BYY2</accession>
<evidence type="ECO:0000313" key="8">
    <source>
        <dbReference type="Proteomes" id="UP000269539"/>
    </source>
</evidence>
<evidence type="ECO:0000256" key="6">
    <source>
        <dbReference type="SAM" id="Phobius"/>
    </source>
</evidence>
<dbReference type="PANTHER" id="PTHR45649">
    <property type="entry name" value="AMINO-ACID PERMEASE BAT1"/>
    <property type="match status" value="1"/>
</dbReference>
<evidence type="ECO:0000256" key="1">
    <source>
        <dbReference type="ARBA" id="ARBA00004141"/>
    </source>
</evidence>
<evidence type="ECO:0000256" key="2">
    <source>
        <dbReference type="ARBA" id="ARBA00022448"/>
    </source>
</evidence>
<organism evidence="7 8">
    <name type="scientific">Hortaea werneckii</name>
    <name type="common">Black yeast</name>
    <name type="synonym">Cladosporium werneckii</name>
    <dbReference type="NCBI Taxonomy" id="91943"/>
    <lineage>
        <taxon>Eukaryota</taxon>
        <taxon>Fungi</taxon>
        <taxon>Dikarya</taxon>
        <taxon>Ascomycota</taxon>
        <taxon>Pezizomycotina</taxon>
        <taxon>Dothideomycetes</taxon>
        <taxon>Dothideomycetidae</taxon>
        <taxon>Mycosphaerellales</taxon>
        <taxon>Teratosphaeriaceae</taxon>
        <taxon>Hortaea</taxon>
    </lineage>
</organism>
<comment type="subcellular location">
    <subcellularLocation>
        <location evidence="1">Membrane</location>
        <topology evidence="1">Multi-pass membrane protein</topology>
    </subcellularLocation>
</comment>
<sequence length="167" mass="18163">MQFMKDRKGADSPTEEVAVADSHNGINASGHQQELERNFGLWAIVGMALTAGNTWIAFGGSLAVAIYNGGSPGVIYEFIVVSILYWFVAASIAELASSMPSAGGVYHWATVTAGRHGRWVGFFAGWWNFLAWIFGLASTVQILSTQLTSMYAVSHPGFVTERWHVFV</sequence>
<dbReference type="EMBL" id="QWIO01003356">
    <property type="protein sequence ID" value="RMY45038.1"/>
    <property type="molecule type" value="Genomic_DNA"/>
</dbReference>
<evidence type="ECO:0000256" key="3">
    <source>
        <dbReference type="ARBA" id="ARBA00022692"/>
    </source>
</evidence>
<feature type="non-terminal residue" evidence="7">
    <location>
        <position position="167"/>
    </location>
</feature>
<reference evidence="7 8" key="1">
    <citation type="journal article" date="2018" name="BMC Genomics">
        <title>Genomic evidence for intraspecific hybridization in a clonal and extremely halotolerant yeast.</title>
        <authorList>
            <person name="Gostincar C."/>
            <person name="Stajich J.E."/>
            <person name="Zupancic J."/>
            <person name="Zalar P."/>
            <person name="Gunde-Cimerman N."/>
        </authorList>
    </citation>
    <scope>NUCLEOTIDE SEQUENCE [LARGE SCALE GENOMIC DNA]</scope>
    <source>
        <strain evidence="7 8">EXF-10513</strain>
    </source>
</reference>
<dbReference type="Pfam" id="PF13520">
    <property type="entry name" value="AA_permease_2"/>
    <property type="match status" value="1"/>
</dbReference>
<dbReference type="InterPro" id="IPR002293">
    <property type="entry name" value="AA/rel_permease1"/>
</dbReference>
<comment type="caution">
    <text evidence="7">The sequence shown here is derived from an EMBL/GenBank/DDBJ whole genome shotgun (WGS) entry which is preliminary data.</text>
</comment>
<keyword evidence="4 6" id="KW-1133">Transmembrane helix</keyword>
<feature type="transmembrane region" description="Helical" evidence="6">
    <location>
        <begin position="74"/>
        <end position="99"/>
    </location>
</feature>
<evidence type="ECO:0000313" key="7">
    <source>
        <dbReference type="EMBL" id="RMY45038.1"/>
    </source>
</evidence>
<name>A0A3M7BYY2_HORWE</name>
<feature type="transmembrane region" description="Helical" evidence="6">
    <location>
        <begin position="119"/>
        <end position="140"/>
    </location>
</feature>
<evidence type="ECO:0008006" key="9">
    <source>
        <dbReference type="Google" id="ProtNLM"/>
    </source>
</evidence>
<dbReference type="GO" id="GO:0016020">
    <property type="term" value="C:membrane"/>
    <property type="evidence" value="ECO:0007669"/>
    <property type="project" value="UniProtKB-SubCell"/>
</dbReference>
<keyword evidence="5 6" id="KW-0472">Membrane</keyword>
<dbReference type="AlphaFoldDB" id="A0A3M7BYY2"/>
<feature type="transmembrane region" description="Helical" evidence="6">
    <location>
        <begin position="39"/>
        <end position="67"/>
    </location>
</feature>
<proteinExistence type="predicted"/>
<dbReference type="Gene3D" id="1.20.1740.10">
    <property type="entry name" value="Amino acid/polyamine transporter I"/>
    <property type="match status" value="1"/>
</dbReference>
<dbReference type="Proteomes" id="UP000269539">
    <property type="component" value="Unassembled WGS sequence"/>
</dbReference>
<keyword evidence="2" id="KW-0813">Transport</keyword>
<evidence type="ECO:0000256" key="5">
    <source>
        <dbReference type="ARBA" id="ARBA00023136"/>
    </source>
</evidence>
<dbReference type="GO" id="GO:0022857">
    <property type="term" value="F:transmembrane transporter activity"/>
    <property type="evidence" value="ECO:0007669"/>
    <property type="project" value="InterPro"/>
</dbReference>
<keyword evidence="3 6" id="KW-0812">Transmembrane</keyword>
<evidence type="ECO:0000256" key="4">
    <source>
        <dbReference type="ARBA" id="ARBA00022989"/>
    </source>
</evidence>
<dbReference type="PANTHER" id="PTHR45649:SF27">
    <property type="entry name" value="CHOLINE TRANSPORTER (EUROFUNG)"/>
    <property type="match status" value="1"/>
</dbReference>
<protein>
    <recommendedName>
        <fullName evidence="9">Amino acid permease/ SLC12A domain-containing protein</fullName>
    </recommendedName>
</protein>